<keyword evidence="1" id="KW-0472">Membrane</keyword>
<keyword evidence="1" id="KW-1133">Transmembrane helix</keyword>
<keyword evidence="1" id="KW-0812">Transmembrane</keyword>
<dbReference type="AlphaFoldDB" id="A0A0F9J4Y2"/>
<evidence type="ECO:0000313" key="3">
    <source>
        <dbReference type="EMBL" id="KKM70377.1"/>
    </source>
</evidence>
<name>A0A0F9J4Y2_9ZZZZ</name>
<evidence type="ECO:0000256" key="1">
    <source>
        <dbReference type="SAM" id="Phobius"/>
    </source>
</evidence>
<gene>
    <name evidence="3" type="ORF">LCGC14_1441360</name>
    <name evidence="2" type="ORF">LCGC14_1499730</name>
</gene>
<comment type="caution">
    <text evidence="2">The sequence shown here is derived from an EMBL/GenBank/DDBJ whole genome shotgun (WGS) entry which is preliminary data.</text>
</comment>
<feature type="transmembrane region" description="Helical" evidence="1">
    <location>
        <begin position="32"/>
        <end position="51"/>
    </location>
</feature>
<protein>
    <submittedName>
        <fullName evidence="2">Uncharacterized protein</fullName>
    </submittedName>
</protein>
<dbReference type="EMBL" id="LAZR01009828">
    <property type="protein sequence ID" value="KKM70377.1"/>
    <property type="molecule type" value="Genomic_DNA"/>
</dbReference>
<proteinExistence type="predicted"/>
<reference evidence="2" key="1">
    <citation type="journal article" date="2015" name="Nature">
        <title>Complex archaea that bridge the gap between prokaryotes and eukaryotes.</title>
        <authorList>
            <person name="Spang A."/>
            <person name="Saw J.H."/>
            <person name="Jorgensen S.L."/>
            <person name="Zaremba-Niedzwiedzka K."/>
            <person name="Martijn J."/>
            <person name="Lind A.E."/>
            <person name="van Eijk R."/>
            <person name="Schleper C."/>
            <person name="Guy L."/>
            <person name="Ettema T.J."/>
        </authorList>
    </citation>
    <scope>NUCLEOTIDE SEQUENCE</scope>
</reference>
<dbReference type="EMBL" id="LAZR01010869">
    <property type="protein sequence ID" value="KKM64598.1"/>
    <property type="molecule type" value="Genomic_DNA"/>
</dbReference>
<organism evidence="2">
    <name type="scientific">marine sediment metagenome</name>
    <dbReference type="NCBI Taxonomy" id="412755"/>
    <lineage>
        <taxon>unclassified sequences</taxon>
        <taxon>metagenomes</taxon>
        <taxon>ecological metagenomes</taxon>
    </lineage>
</organism>
<feature type="transmembrane region" description="Helical" evidence="1">
    <location>
        <begin position="7"/>
        <end position="26"/>
    </location>
</feature>
<sequence length="59" mass="6669">MRTKRIARALVIASSMLLIGSLPVALLGLGEWTFWAMMSTVIAMQLIVLVIRPPWRHHD</sequence>
<accession>A0A0F9J4Y2</accession>
<evidence type="ECO:0000313" key="2">
    <source>
        <dbReference type="EMBL" id="KKM64598.1"/>
    </source>
</evidence>